<dbReference type="InterPro" id="IPR036097">
    <property type="entry name" value="HisK_dim/P_sf"/>
</dbReference>
<evidence type="ECO:0000256" key="7">
    <source>
        <dbReference type="ARBA" id="ARBA00022840"/>
    </source>
</evidence>
<dbReference type="InterPro" id="IPR000014">
    <property type="entry name" value="PAS"/>
</dbReference>
<protein>
    <recommendedName>
        <fullName evidence="2">histidine kinase</fullName>
        <ecNumber evidence="2">2.7.13.3</ecNumber>
    </recommendedName>
</protein>
<dbReference type="Gene3D" id="1.10.287.130">
    <property type="match status" value="1"/>
</dbReference>
<dbReference type="PROSITE" id="PS50109">
    <property type="entry name" value="HIS_KIN"/>
    <property type="match status" value="1"/>
</dbReference>
<dbReference type="AlphaFoldDB" id="A0A4P9VQL1"/>
<evidence type="ECO:0000256" key="3">
    <source>
        <dbReference type="ARBA" id="ARBA00022553"/>
    </source>
</evidence>
<feature type="transmembrane region" description="Helical" evidence="10">
    <location>
        <begin position="42"/>
        <end position="69"/>
    </location>
</feature>
<evidence type="ECO:0000259" key="11">
    <source>
        <dbReference type="PROSITE" id="PS50109"/>
    </source>
</evidence>
<dbReference type="InterPro" id="IPR004358">
    <property type="entry name" value="Sig_transdc_His_kin-like_C"/>
</dbReference>
<dbReference type="Gene3D" id="3.30.450.20">
    <property type="entry name" value="PAS domain"/>
    <property type="match status" value="1"/>
</dbReference>
<dbReference type="SUPFAM" id="SSF47384">
    <property type="entry name" value="Homodimeric domain of signal transducing histidine kinase"/>
    <property type="match status" value="1"/>
</dbReference>
<keyword evidence="4" id="KW-0808">Transferase</keyword>
<name>A0A4P9VQL1_9GAMM</name>
<evidence type="ECO:0000256" key="8">
    <source>
        <dbReference type="ARBA" id="ARBA00023012"/>
    </source>
</evidence>
<dbReference type="SMART" id="SM00388">
    <property type="entry name" value="HisKA"/>
    <property type="match status" value="1"/>
</dbReference>
<feature type="domain" description="Histidine kinase" evidence="11">
    <location>
        <begin position="398"/>
        <end position="616"/>
    </location>
</feature>
<dbReference type="PRINTS" id="PR00344">
    <property type="entry name" value="BCTRLSENSOR"/>
</dbReference>
<evidence type="ECO:0000256" key="5">
    <source>
        <dbReference type="ARBA" id="ARBA00022741"/>
    </source>
</evidence>
<dbReference type="GO" id="GO:0005524">
    <property type="term" value="F:ATP binding"/>
    <property type="evidence" value="ECO:0007669"/>
    <property type="project" value="UniProtKB-KW"/>
</dbReference>
<keyword evidence="7" id="KW-0067">ATP-binding</keyword>
<dbReference type="Pfam" id="PF02518">
    <property type="entry name" value="HATPase_c"/>
    <property type="match status" value="1"/>
</dbReference>
<dbReference type="NCBIfam" id="TIGR00229">
    <property type="entry name" value="sensory_box"/>
    <property type="match status" value="1"/>
</dbReference>
<dbReference type="GO" id="GO:0000155">
    <property type="term" value="F:phosphorelay sensor kinase activity"/>
    <property type="evidence" value="ECO:0007669"/>
    <property type="project" value="InterPro"/>
</dbReference>
<evidence type="ECO:0000256" key="10">
    <source>
        <dbReference type="SAM" id="Phobius"/>
    </source>
</evidence>
<evidence type="ECO:0000313" key="13">
    <source>
        <dbReference type="EMBL" id="RDH45316.1"/>
    </source>
</evidence>
<keyword evidence="5" id="KW-0547">Nucleotide-binding</keyword>
<feature type="region of interest" description="Disordered" evidence="9">
    <location>
        <begin position="92"/>
        <end position="112"/>
    </location>
</feature>
<feature type="transmembrane region" description="Helical" evidence="10">
    <location>
        <begin position="206"/>
        <end position="228"/>
    </location>
</feature>
<dbReference type="EMBL" id="NDXW01000001">
    <property type="protein sequence ID" value="RDH45316.1"/>
    <property type="molecule type" value="Genomic_DNA"/>
</dbReference>
<dbReference type="CDD" id="cd00082">
    <property type="entry name" value="HisKA"/>
    <property type="match status" value="1"/>
</dbReference>
<keyword evidence="10" id="KW-0472">Membrane</keyword>
<keyword evidence="10" id="KW-0812">Transmembrane</keyword>
<comment type="catalytic activity">
    <reaction evidence="1">
        <text>ATP + protein L-histidine = ADP + protein N-phospho-L-histidine.</text>
        <dbReference type="EC" id="2.7.13.3"/>
    </reaction>
</comment>
<dbReference type="InterPro" id="IPR013656">
    <property type="entry name" value="PAS_4"/>
</dbReference>
<evidence type="ECO:0000256" key="6">
    <source>
        <dbReference type="ARBA" id="ARBA00022777"/>
    </source>
</evidence>
<dbReference type="InterPro" id="IPR003594">
    <property type="entry name" value="HATPase_dom"/>
</dbReference>
<dbReference type="Pfam" id="PF00512">
    <property type="entry name" value="HisKA"/>
    <property type="match status" value="1"/>
</dbReference>
<accession>A0A4P9VQL1</accession>
<evidence type="ECO:0000259" key="12">
    <source>
        <dbReference type="PROSITE" id="PS50112"/>
    </source>
</evidence>
<dbReference type="Pfam" id="PF08448">
    <property type="entry name" value="PAS_4"/>
    <property type="match status" value="1"/>
</dbReference>
<keyword evidence="10" id="KW-1133">Transmembrane helix</keyword>
<dbReference type="InterPro" id="IPR005467">
    <property type="entry name" value="His_kinase_dom"/>
</dbReference>
<feature type="domain" description="PAS" evidence="12">
    <location>
        <begin position="242"/>
        <end position="296"/>
    </location>
</feature>
<dbReference type="PROSITE" id="PS50112">
    <property type="entry name" value="PAS"/>
    <property type="match status" value="1"/>
</dbReference>
<gene>
    <name evidence="13" type="ORF">B9G39_18710</name>
</gene>
<dbReference type="Gene3D" id="3.30.565.10">
    <property type="entry name" value="Histidine kinase-like ATPase, C-terminal domain"/>
    <property type="match status" value="1"/>
</dbReference>
<keyword evidence="8" id="KW-0902">Two-component regulatory system</keyword>
<dbReference type="InterPro" id="IPR003661">
    <property type="entry name" value="HisK_dim/P_dom"/>
</dbReference>
<comment type="caution">
    <text evidence="13">The sequence shown here is derived from an EMBL/GenBank/DDBJ whole genome shotgun (WGS) entry which is preliminary data.</text>
</comment>
<dbReference type="SMART" id="SM00387">
    <property type="entry name" value="HATPase_c"/>
    <property type="match status" value="1"/>
</dbReference>
<evidence type="ECO:0000256" key="9">
    <source>
        <dbReference type="SAM" id="MobiDB-lite"/>
    </source>
</evidence>
<evidence type="ECO:0000256" key="4">
    <source>
        <dbReference type="ARBA" id="ARBA00022679"/>
    </source>
</evidence>
<evidence type="ECO:0000256" key="2">
    <source>
        <dbReference type="ARBA" id="ARBA00012438"/>
    </source>
</evidence>
<dbReference type="Proteomes" id="UP000257039">
    <property type="component" value="Unassembled WGS sequence"/>
</dbReference>
<evidence type="ECO:0000313" key="14">
    <source>
        <dbReference type="Proteomes" id="UP000257039"/>
    </source>
</evidence>
<keyword evidence="14" id="KW-1185">Reference proteome</keyword>
<reference evidence="13 14" key="1">
    <citation type="submission" date="2017-04" db="EMBL/GenBank/DDBJ databases">
        <title>Draft genome sequence of Zooshikella ganghwensis VG4 isolated from Red Sea sediments.</title>
        <authorList>
            <person name="Rehman Z."/>
            <person name="Alam I."/>
            <person name="Kamau A."/>
            <person name="Bajic V."/>
            <person name="Leiknes T."/>
        </authorList>
    </citation>
    <scope>NUCLEOTIDE SEQUENCE [LARGE SCALE GENOMIC DNA]</scope>
    <source>
        <strain evidence="13 14">VG4</strain>
    </source>
</reference>
<dbReference type="InterPro" id="IPR036890">
    <property type="entry name" value="HATPase_C_sf"/>
</dbReference>
<proteinExistence type="predicted"/>
<sequence>MDKPASLASQNSNNCSPHTSAASGQFFSSATDHQSHPLFRKLFSVIAIMCCIVVVMEVVTITTLHGIVIDEQKQHLQNMLKSQAMLLERLTASSSEPLQPSQTSDETTSPHSDKTILAIQQTFNQLREGEQIFLLEQTDEQELRYFSGETLSPALKTGLQRLIHNRLQTTQISDNNKQYIISYLPLQQHNLSLVGLIDLSDLTTSFLQASLLLGVVTVVLLVLGVRLYQRRINAIMQTLHNNEQKFRILFHSSSQGVIVCDKHHTILECNESSSHIFRAERDELIGKSLLSFSAPQQPTGEPSSTALKRYCDAAASADAQQFVWRAARGDSQLILDVYWKALSLNAEQESVFIATIRDITDEFLIQQQLEEKDHQLQLQREKLMEATRLSTMGEMAAGIAHEINQPLAAISSYAQACQRLLHQNAHQPPSPQVVECLTKITSQTERASQVISHLRGFIGKAATNTHIVSCNQLVTEAISLAQLDCGHRKIPLHLHLSKTSPQLKVDPILLQQALLNLIHNAVEAMADSKDISSGITISTHQLSPDWVEIAVQDTGRGLPKGGEDYLFNPFFSTKSNGLGIGLTISHSIISSHGGKLSYKANPSVGATFFITLPTFVH</sequence>
<keyword evidence="6" id="KW-0418">Kinase</keyword>
<evidence type="ECO:0000256" key="1">
    <source>
        <dbReference type="ARBA" id="ARBA00000085"/>
    </source>
</evidence>
<dbReference type="SUPFAM" id="SSF55874">
    <property type="entry name" value="ATPase domain of HSP90 chaperone/DNA topoisomerase II/histidine kinase"/>
    <property type="match status" value="1"/>
</dbReference>
<dbReference type="SUPFAM" id="SSF55785">
    <property type="entry name" value="PYP-like sensor domain (PAS domain)"/>
    <property type="match status" value="1"/>
</dbReference>
<dbReference type="CDD" id="cd00130">
    <property type="entry name" value="PAS"/>
    <property type="match status" value="1"/>
</dbReference>
<dbReference type="EC" id="2.7.13.3" evidence="2"/>
<feature type="compositionally biased region" description="Polar residues" evidence="9">
    <location>
        <begin position="92"/>
        <end position="110"/>
    </location>
</feature>
<dbReference type="SMART" id="SM00091">
    <property type="entry name" value="PAS"/>
    <property type="match status" value="2"/>
</dbReference>
<organism evidence="13 14">
    <name type="scientific">Zooshikella ganghwensis</name>
    <dbReference type="NCBI Taxonomy" id="202772"/>
    <lineage>
        <taxon>Bacteria</taxon>
        <taxon>Pseudomonadati</taxon>
        <taxon>Pseudomonadota</taxon>
        <taxon>Gammaproteobacteria</taxon>
        <taxon>Oceanospirillales</taxon>
        <taxon>Zooshikellaceae</taxon>
        <taxon>Zooshikella</taxon>
    </lineage>
</organism>
<dbReference type="PANTHER" id="PTHR43065:SF46">
    <property type="entry name" value="C4-DICARBOXYLATE TRANSPORT SENSOR PROTEIN DCTB"/>
    <property type="match status" value="1"/>
</dbReference>
<dbReference type="InterPro" id="IPR035965">
    <property type="entry name" value="PAS-like_dom_sf"/>
</dbReference>
<keyword evidence="3" id="KW-0597">Phosphoprotein</keyword>
<dbReference type="RefSeq" id="WP_094788297.1">
    <property type="nucleotide sequence ID" value="NZ_NDXW01000001.1"/>
</dbReference>
<dbReference type="PANTHER" id="PTHR43065">
    <property type="entry name" value="SENSOR HISTIDINE KINASE"/>
    <property type="match status" value="1"/>
</dbReference>